<protein>
    <submittedName>
        <fullName evidence="10">MFS general substrate transporter</fullName>
    </submittedName>
</protein>
<feature type="transmembrane region" description="Helical" evidence="8">
    <location>
        <begin position="370"/>
        <end position="390"/>
    </location>
</feature>
<dbReference type="Pfam" id="PF07690">
    <property type="entry name" value="MFS_1"/>
    <property type="match status" value="1"/>
</dbReference>
<dbReference type="Gene3D" id="1.20.1250.20">
    <property type="entry name" value="MFS general substrate transporter like domains"/>
    <property type="match status" value="1"/>
</dbReference>
<proteinExistence type="inferred from homology"/>
<dbReference type="EMBL" id="MU006241">
    <property type="protein sequence ID" value="KAF2820156.1"/>
    <property type="molecule type" value="Genomic_DNA"/>
</dbReference>
<feature type="compositionally biased region" description="Low complexity" evidence="7">
    <location>
        <begin position="1"/>
        <end position="11"/>
    </location>
</feature>
<accession>A0A6A6ZGN5</accession>
<gene>
    <name evidence="10" type="ORF">CC86DRAFT_360692</name>
</gene>
<keyword evidence="4 8" id="KW-0812">Transmembrane</keyword>
<name>A0A6A6ZGN5_9PLEO</name>
<feature type="transmembrane region" description="Helical" evidence="8">
    <location>
        <begin position="72"/>
        <end position="93"/>
    </location>
</feature>
<sequence length="516" mass="56097">MGSLTPTTTKLSSKECEVSPDASGNVAYGDAESVSARHVDPALSFKMGLVNDAIDQIGFTPYHLKLFFLNGFGYAADSLLAFLPSIAATNVAAEFNPAYRRAGQLSLYIGLLFGALFWGITADIIGRKWAFNTSLLMSAVFTIVAGAAPNYESWTFFNAMLAFGAGGNLVLDTTVFLEYLPHGKTWLITLMAAWWGVGQTLAGLFAWAFLPNFSCASAATGCSRSENQGWRYLYYTAGGVVFVMSILRVTIIRFHETPKFSLCQNDDEMVIKTLGSIAEKYNRPFTLTVHQLQQCGEVSTSHAKSRTSISELTIHYRGLFSTRAQGLSTALLWLSWCLIGLAYPLFYIFLPDYFASRGADFGDMSAYLTWRDYAITNTLAIPGPVIAGYMCKTKLFGRKYTMAFGGVLSMAFLLAYTTARNAAANLGFSCVISIVINIYYGTLYAYTPEALPSAHRATGNGTAVACNRFFGIISVVIATFADTSTSVPIYLCAALFGGLAVISVIFPFEPARNHSL</sequence>
<evidence type="ECO:0000256" key="4">
    <source>
        <dbReference type="ARBA" id="ARBA00022692"/>
    </source>
</evidence>
<dbReference type="AlphaFoldDB" id="A0A6A6ZGN5"/>
<evidence type="ECO:0000256" key="6">
    <source>
        <dbReference type="ARBA" id="ARBA00023136"/>
    </source>
</evidence>
<feature type="transmembrane region" description="Helical" evidence="8">
    <location>
        <begin position="187"/>
        <end position="210"/>
    </location>
</feature>
<dbReference type="PANTHER" id="PTHR23511:SF4">
    <property type="entry name" value="MAJOR FACILITATOR SUPERFAMILY (MFS) PROFILE DOMAIN-CONTAINING PROTEIN"/>
    <property type="match status" value="1"/>
</dbReference>
<evidence type="ECO:0000256" key="8">
    <source>
        <dbReference type="SAM" id="Phobius"/>
    </source>
</evidence>
<feature type="transmembrane region" description="Helical" evidence="8">
    <location>
        <begin position="330"/>
        <end position="350"/>
    </location>
</feature>
<evidence type="ECO:0000313" key="11">
    <source>
        <dbReference type="Proteomes" id="UP000799424"/>
    </source>
</evidence>
<feature type="transmembrane region" description="Helical" evidence="8">
    <location>
        <begin position="129"/>
        <end position="148"/>
    </location>
</feature>
<feature type="region of interest" description="Disordered" evidence="7">
    <location>
        <begin position="1"/>
        <end position="22"/>
    </location>
</feature>
<feature type="transmembrane region" description="Helical" evidence="8">
    <location>
        <begin position="105"/>
        <end position="122"/>
    </location>
</feature>
<dbReference type="InterPro" id="IPR036259">
    <property type="entry name" value="MFS_trans_sf"/>
</dbReference>
<dbReference type="PROSITE" id="PS50850">
    <property type="entry name" value="MFS"/>
    <property type="match status" value="1"/>
</dbReference>
<organism evidence="10 11">
    <name type="scientific">Ophiobolus disseminans</name>
    <dbReference type="NCBI Taxonomy" id="1469910"/>
    <lineage>
        <taxon>Eukaryota</taxon>
        <taxon>Fungi</taxon>
        <taxon>Dikarya</taxon>
        <taxon>Ascomycota</taxon>
        <taxon>Pezizomycotina</taxon>
        <taxon>Dothideomycetes</taxon>
        <taxon>Pleosporomycetidae</taxon>
        <taxon>Pleosporales</taxon>
        <taxon>Pleosporineae</taxon>
        <taxon>Phaeosphaeriaceae</taxon>
        <taxon>Ophiobolus</taxon>
    </lineage>
</organism>
<feature type="transmembrane region" description="Helical" evidence="8">
    <location>
        <begin position="232"/>
        <end position="251"/>
    </location>
</feature>
<feature type="domain" description="Major facilitator superfamily (MFS) profile" evidence="9">
    <location>
        <begin position="59"/>
        <end position="512"/>
    </location>
</feature>
<evidence type="ECO:0000256" key="1">
    <source>
        <dbReference type="ARBA" id="ARBA00004141"/>
    </source>
</evidence>
<feature type="transmembrane region" description="Helical" evidence="8">
    <location>
        <begin position="487"/>
        <end position="508"/>
    </location>
</feature>
<dbReference type="Proteomes" id="UP000799424">
    <property type="component" value="Unassembled WGS sequence"/>
</dbReference>
<dbReference type="OrthoDB" id="3936150at2759"/>
<evidence type="ECO:0000256" key="7">
    <source>
        <dbReference type="SAM" id="MobiDB-lite"/>
    </source>
</evidence>
<evidence type="ECO:0000256" key="3">
    <source>
        <dbReference type="ARBA" id="ARBA00022448"/>
    </source>
</evidence>
<dbReference type="CDD" id="cd17316">
    <property type="entry name" value="MFS_SV2_like"/>
    <property type="match status" value="1"/>
</dbReference>
<feature type="transmembrane region" description="Helical" evidence="8">
    <location>
        <begin position="154"/>
        <end position="180"/>
    </location>
</feature>
<reference evidence="10" key="1">
    <citation type="journal article" date="2020" name="Stud. Mycol.">
        <title>101 Dothideomycetes genomes: a test case for predicting lifestyles and emergence of pathogens.</title>
        <authorList>
            <person name="Haridas S."/>
            <person name="Albert R."/>
            <person name="Binder M."/>
            <person name="Bloem J."/>
            <person name="Labutti K."/>
            <person name="Salamov A."/>
            <person name="Andreopoulos B."/>
            <person name="Baker S."/>
            <person name="Barry K."/>
            <person name="Bills G."/>
            <person name="Bluhm B."/>
            <person name="Cannon C."/>
            <person name="Castanera R."/>
            <person name="Culley D."/>
            <person name="Daum C."/>
            <person name="Ezra D."/>
            <person name="Gonzalez J."/>
            <person name="Henrissat B."/>
            <person name="Kuo A."/>
            <person name="Liang C."/>
            <person name="Lipzen A."/>
            <person name="Lutzoni F."/>
            <person name="Magnuson J."/>
            <person name="Mondo S."/>
            <person name="Nolan M."/>
            <person name="Ohm R."/>
            <person name="Pangilinan J."/>
            <person name="Park H.-J."/>
            <person name="Ramirez L."/>
            <person name="Alfaro M."/>
            <person name="Sun H."/>
            <person name="Tritt A."/>
            <person name="Yoshinaga Y."/>
            <person name="Zwiers L.-H."/>
            <person name="Turgeon B."/>
            <person name="Goodwin S."/>
            <person name="Spatafora J."/>
            <person name="Crous P."/>
            <person name="Grigoriev I."/>
        </authorList>
    </citation>
    <scope>NUCLEOTIDE SEQUENCE</scope>
    <source>
        <strain evidence="10">CBS 113818</strain>
    </source>
</reference>
<dbReference type="InterPro" id="IPR020846">
    <property type="entry name" value="MFS_dom"/>
</dbReference>
<dbReference type="PANTHER" id="PTHR23511">
    <property type="entry name" value="SYNAPTIC VESICLE GLYCOPROTEIN 2"/>
    <property type="match status" value="1"/>
</dbReference>
<dbReference type="InterPro" id="IPR011701">
    <property type="entry name" value="MFS"/>
</dbReference>
<keyword evidence="6 8" id="KW-0472">Membrane</keyword>
<keyword evidence="3" id="KW-0813">Transport</keyword>
<keyword evidence="11" id="KW-1185">Reference proteome</keyword>
<comment type="similarity">
    <text evidence="2">Belongs to the major facilitator superfamily.</text>
</comment>
<feature type="transmembrane region" description="Helical" evidence="8">
    <location>
        <begin position="458"/>
        <end position="481"/>
    </location>
</feature>
<comment type="subcellular location">
    <subcellularLocation>
        <location evidence="1">Membrane</location>
        <topology evidence="1">Multi-pass membrane protein</topology>
    </subcellularLocation>
</comment>
<dbReference type="GO" id="GO:0016020">
    <property type="term" value="C:membrane"/>
    <property type="evidence" value="ECO:0007669"/>
    <property type="project" value="UniProtKB-SubCell"/>
</dbReference>
<dbReference type="GO" id="GO:0022857">
    <property type="term" value="F:transmembrane transporter activity"/>
    <property type="evidence" value="ECO:0007669"/>
    <property type="project" value="InterPro"/>
</dbReference>
<dbReference type="FunFam" id="1.20.1250.20:FF:000171">
    <property type="entry name" value="MFS general substrate transporter"/>
    <property type="match status" value="1"/>
</dbReference>
<evidence type="ECO:0000256" key="5">
    <source>
        <dbReference type="ARBA" id="ARBA00022989"/>
    </source>
</evidence>
<feature type="transmembrane region" description="Helical" evidence="8">
    <location>
        <begin position="402"/>
        <end position="419"/>
    </location>
</feature>
<feature type="transmembrane region" description="Helical" evidence="8">
    <location>
        <begin position="425"/>
        <end position="446"/>
    </location>
</feature>
<evidence type="ECO:0000259" key="9">
    <source>
        <dbReference type="PROSITE" id="PS50850"/>
    </source>
</evidence>
<evidence type="ECO:0000313" key="10">
    <source>
        <dbReference type="EMBL" id="KAF2820156.1"/>
    </source>
</evidence>
<keyword evidence="5 8" id="KW-1133">Transmembrane helix</keyword>
<dbReference type="SUPFAM" id="SSF103473">
    <property type="entry name" value="MFS general substrate transporter"/>
    <property type="match status" value="1"/>
</dbReference>
<evidence type="ECO:0000256" key="2">
    <source>
        <dbReference type="ARBA" id="ARBA00008335"/>
    </source>
</evidence>